<keyword evidence="1" id="KW-0812">Transmembrane</keyword>
<dbReference type="EMBL" id="KN831954">
    <property type="protein sequence ID" value="KIO09423.1"/>
    <property type="molecule type" value="Genomic_DNA"/>
</dbReference>
<evidence type="ECO:0000313" key="2">
    <source>
        <dbReference type="EMBL" id="KIO09423.1"/>
    </source>
</evidence>
<sequence length="85" mass="9753">MLKTEDASEQDNFRLMHYMLSYHAVTSPITPLSGHADADPSCCAVPFEPWGYIYWCCLYAWLISSHLLPLSLLSILYQHIHLIVN</sequence>
<dbReference type="Proteomes" id="UP000054217">
    <property type="component" value="Unassembled WGS sequence"/>
</dbReference>
<evidence type="ECO:0000313" key="3">
    <source>
        <dbReference type="Proteomes" id="UP000054217"/>
    </source>
</evidence>
<keyword evidence="3" id="KW-1185">Reference proteome</keyword>
<keyword evidence="1" id="KW-1133">Transmembrane helix</keyword>
<dbReference type="InParanoid" id="A0A0C3JJX6"/>
<keyword evidence="1" id="KW-0472">Membrane</keyword>
<gene>
    <name evidence="2" type="ORF">M404DRAFT_264661</name>
</gene>
<reference evidence="2 3" key="1">
    <citation type="submission" date="2014-04" db="EMBL/GenBank/DDBJ databases">
        <authorList>
            <consortium name="DOE Joint Genome Institute"/>
            <person name="Kuo A."/>
            <person name="Kohler A."/>
            <person name="Costa M.D."/>
            <person name="Nagy L.G."/>
            <person name="Floudas D."/>
            <person name="Copeland A."/>
            <person name="Barry K.W."/>
            <person name="Cichocki N."/>
            <person name="Veneault-Fourrey C."/>
            <person name="LaButti K."/>
            <person name="Lindquist E.A."/>
            <person name="Lipzen A."/>
            <person name="Lundell T."/>
            <person name="Morin E."/>
            <person name="Murat C."/>
            <person name="Sun H."/>
            <person name="Tunlid A."/>
            <person name="Henrissat B."/>
            <person name="Grigoriev I.V."/>
            <person name="Hibbett D.S."/>
            <person name="Martin F."/>
            <person name="Nordberg H.P."/>
            <person name="Cantor M.N."/>
            <person name="Hua S.X."/>
        </authorList>
    </citation>
    <scope>NUCLEOTIDE SEQUENCE [LARGE SCALE GENOMIC DNA]</scope>
    <source>
        <strain evidence="2 3">Marx 270</strain>
    </source>
</reference>
<accession>A0A0C3JJX6</accession>
<evidence type="ECO:0000256" key="1">
    <source>
        <dbReference type="SAM" id="Phobius"/>
    </source>
</evidence>
<feature type="transmembrane region" description="Helical" evidence="1">
    <location>
        <begin position="52"/>
        <end position="77"/>
    </location>
</feature>
<protein>
    <submittedName>
        <fullName evidence="2">Uncharacterized protein</fullName>
    </submittedName>
</protein>
<organism evidence="2 3">
    <name type="scientific">Pisolithus tinctorius Marx 270</name>
    <dbReference type="NCBI Taxonomy" id="870435"/>
    <lineage>
        <taxon>Eukaryota</taxon>
        <taxon>Fungi</taxon>
        <taxon>Dikarya</taxon>
        <taxon>Basidiomycota</taxon>
        <taxon>Agaricomycotina</taxon>
        <taxon>Agaricomycetes</taxon>
        <taxon>Agaricomycetidae</taxon>
        <taxon>Boletales</taxon>
        <taxon>Sclerodermatineae</taxon>
        <taxon>Pisolithaceae</taxon>
        <taxon>Pisolithus</taxon>
    </lineage>
</organism>
<name>A0A0C3JJX6_PISTI</name>
<dbReference type="HOGENOM" id="CLU_2513533_0_0_1"/>
<dbReference type="AlphaFoldDB" id="A0A0C3JJX6"/>
<reference evidence="3" key="2">
    <citation type="submission" date="2015-01" db="EMBL/GenBank/DDBJ databases">
        <title>Evolutionary Origins and Diversification of the Mycorrhizal Mutualists.</title>
        <authorList>
            <consortium name="DOE Joint Genome Institute"/>
            <consortium name="Mycorrhizal Genomics Consortium"/>
            <person name="Kohler A."/>
            <person name="Kuo A."/>
            <person name="Nagy L.G."/>
            <person name="Floudas D."/>
            <person name="Copeland A."/>
            <person name="Barry K.W."/>
            <person name="Cichocki N."/>
            <person name="Veneault-Fourrey C."/>
            <person name="LaButti K."/>
            <person name="Lindquist E.A."/>
            <person name="Lipzen A."/>
            <person name="Lundell T."/>
            <person name="Morin E."/>
            <person name="Murat C."/>
            <person name="Riley R."/>
            <person name="Ohm R."/>
            <person name="Sun H."/>
            <person name="Tunlid A."/>
            <person name="Henrissat B."/>
            <person name="Grigoriev I.V."/>
            <person name="Hibbett D.S."/>
            <person name="Martin F."/>
        </authorList>
    </citation>
    <scope>NUCLEOTIDE SEQUENCE [LARGE SCALE GENOMIC DNA]</scope>
    <source>
        <strain evidence="3">Marx 270</strain>
    </source>
</reference>
<proteinExistence type="predicted"/>